<dbReference type="EMBL" id="KQ971338">
    <property type="protein sequence ID" value="KYB27866.1"/>
    <property type="molecule type" value="Genomic_DNA"/>
</dbReference>
<dbReference type="Proteomes" id="UP000007266">
    <property type="component" value="Linkage group 4"/>
</dbReference>
<organism evidence="1 2">
    <name type="scientific">Tribolium castaneum</name>
    <name type="common">Red flour beetle</name>
    <dbReference type="NCBI Taxonomy" id="7070"/>
    <lineage>
        <taxon>Eukaryota</taxon>
        <taxon>Metazoa</taxon>
        <taxon>Ecdysozoa</taxon>
        <taxon>Arthropoda</taxon>
        <taxon>Hexapoda</taxon>
        <taxon>Insecta</taxon>
        <taxon>Pterygota</taxon>
        <taxon>Neoptera</taxon>
        <taxon>Endopterygota</taxon>
        <taxon>Coleoptera</taxon>
        <taxon>Polyphaga</taxon>
        <taxon>Cucujiformia</taxon>
        <taxon>Tenebrionidae</taxon>
        <taxon>Tenebrionidae incertae sedis</taxon>
        <taxon>Tribolium</taxon>
    </lineage>
</organism>
<reference evidence="1 2" key="2">
    <citation type="journal article" date="2010" name="Nucleic Acids Res.">
        <title>BeetleBase in 2010: revisions to provide comprehensive genomic information for Tribolium castaneum.</title>
        <authorList>
            <person name="Kim H.S."/>
            <person name="Murphy T."/>
            <person name="Xia J."/>
            <person name="Caragea D."/>
            <person name="Park Y."/>
            <person name="Beeman R.W."/>
            <person name="Lorenzen M.D."/>
            <person name="Butcher S."/>
            <person name="Manak J.R."/>
            <person name="Brown S.J."/>
        </authorList>
    </citation>
    <scope>GENOME REANNOTATION</scope>
    <source>
        <strain evidence="1 2">Georgia GA2</strain>
    </source>
</reference>
<reference evidence="1 2" key="1">
    <citation type="journal article" date="2008" name="Nature">
        <title>The genome of the model beetle and pest Tribolium castaneum.</title>
        <authorList>
            <consortium name="Tribolium Genome Sequencing Consortium"/>
            <person name="Richards S."/>
            <person name="Gibbs R.A."/>
            <person name="Weinstock G.M."/>
            <person name="Brown S.J."/>
            <person name="Denell R."/>
            <person name="Beeman R.W."/>
            <person name="Gibbs R."/>
            <person name="Beeman R.W."/>
            <person name="Brown S.J."/>
            <person name="Bucher G."/>
            <person name="Friedrich M."/>
            <person name="Grimmelikhuijzen C.J."/>
            <person name="Klingler M."/>
            <person name="Lorenzen M."/>
            <person name="Richards S."/>
            <person name="Roth S."/>
            <person name="Schroder R."/>
            <person name="Tautz D."/>
            <person name="Zdobnov E.M."/>
            <person name="Muzny D."/>
            <person name="Gibbs R.A."/>
            <person name="Weinstock G.M."/>
            <person name="Attaway T."/>
            <person name="Bell S."/>
            <person name="Buhay C.J."/>
            <person name="Chandrabose M.N."/>
            <person name="Chavez D."/>
            <person name="Clerk-Blankenburg K.P."/>
            <person name="Cree A."/>
            <person name="Dao M."/>
            <person name="Davis C."/>
            <person name="Chacko J."/>
            <person name="Dinh H."/>
            <person name="Dugan-Rocha S."/>
            <person name="Fowler G."/>
            <person name="Garner T.T."/>
            <person name="Garnes J."/>
            <person name="Gnirke A."/>
            <person name="Hawes A."/>
            <person name="Hernandez J."/>
            <person name="Hines S."/>
            <person name="Holder M."/>
            <person name="Hume J."/>
            <person name="Jhangiani S.N."/>
            <person name="Joshi V."/>
            <person name="Khan Z.M."/>
            <person name="Jackson L."/>
            <person name="Kovar C."/>
            <person name="Kowis A."/>
            <person name="Lee S."/>
            <person name="Lewis L.R."/>
            <person name="Margolis J."/>
            <person name="Morgan M."/>
            <person name="Nazareth L.V."/>
            <person name="Nguyen N."/>
            <person name="Okwuonu G."/>
            <person name="Parker D."/>
            <person name="Richards S."/>
            <person name="Ruiz S.J."/>
            <person name="Santibanez J."/>
            <person name="Savard J."/>
            <person name="Scherer S.E."/>
            <person name="Schneider B."/>
            <person name="Sodergren E."/>
            <person name="Tautz D."/>
            <person name="Vattahil S."/>
            <person name="Villasana D."/>
            <person name="White C.S."/>
            <person name="Wright R."/>
            <person name="Park Y."/>
            <person name="Beeman R.W."/>
            <person name="Lord J."/>
            <person name="Oppert B."/>
            <person name="Lorenzen M."/>
            <person name="Brown S."/>
            <person name="Wang L."/>
            <person name="Savard J."/>
            <person name="Tautz D."/>
            <person name="Richards S."/>
            <person name="Weinstock G."/>
            <person name="Gibbs R.A."/>
            <person name="Liu Y."/>
            <person name="Worley K."/>
            <person name="Weinstock G."/>
            <person name="Elsik C.G."/>
            <person name="Reese J.T."/>
            <person name="Elhaik E."/>
            <person name="Landan G."/>
            <person name="Graur D."/>
            <person name="Arensburger P."/>
            <person name="Atkinson P."/>
            <person name="Beeman R.W."/>
            <person name="Beidler J."/>
            <person name="Brown S.J."/>
            <person name="Demuth J.P."/>
            <person name="Drury D.W."/>
            <person name="Du Y.Z."/>
            <person name="Fujiwara H."/>
            <person name="Lorenzen M."/>
            <person name="Maselli V."/>
            <person name="Osanai M."/>
            <person name="Park Y."/>
            <person name="Robertson H.M."/>
            <person name="Tu Z."/>
            <person name="Wang J.J."/>
            <person name="Wang S."/>
            <person name="Richards S."/>
            <person name="Song H."/>
            <person name="Zhang L."/>
            <person name="Sodergren E."/>
            <person name="Werner D."/>
            <person name="Stanke M."/>
            <person name="Morgenstern B."/>
            <person name="Solovyev V."/>
            <person name="Kosarev P."/>
            <person name="Brown G."/>
            <person name="Chen H.C."/>
            <person name="Ermolaeva O."/>
            <person name="Hlavina W."/>
            <person name="Kapustin Y."/>
            <person name="Kiryutin B."/>
            <person name="Kitts P."/>
            <person name="Maglott D."/>
            <person name="Pruitt K."/>
            <person name="Sapojnikov V."/>
            <person name="Souvorov A."/>
            <person name="Mackey A.J."/>
            <person name="Waterhouse R.M."/>
            <person name="Wyder S."/>
            <person name="Zdobnov E.M."/>
            <person name="Zdobnov E.M."/>
            <person name="Wyder S."/>
            <person name="Kriventseva E.V."/>
            <person name="Kadowaki T."/>
            <person name="Bork P."/>
            <person name="Aranda M."/>
            <person name="Bao R."/>
            <person name="Beermann A."/>
            <person name="Berns N."/>
            <person name="Bolognesi R."/>
            <person name="Bonneton F."/>
            <person name="Bopp D."/>
            <person name="Brown S.J."/>
            <person name="Bucher G."/>
            <person name="Butts T."/>
            <person name="Chaumot A."/>
            <person name="Denell R.E."/>
            <person name="Ferrier D.E."/>
            <person name="Friedrich M."/>
            <person name="Gordon C.M."/>
            <person name="Jindra M."/>
            <person name="Klingler M."/>
            <person name="Lan Q."/>
            <person name="Lattorff H.M."/>
            <person name="Laudet V."/>
            <person name="von Levetsow C."/>
            <person name="Liu Z."/>
            <person name="Lutz R."/>
            <person name="Lynch J.A."/>
            <person name="da Fonseca R.N."/>
            <person name="Posnien N."/>
            <person name="Reuter R."/>
            <person name="Roth S."/>
            <person name="Savard J."/>
            <person name="Schinko J.B."/>
            <person name="Schmitt C."/>
            <person name="Schoppmeier M."/>
            <person name="Schroder R."/>
            <person name="Shippy T.D."/>
            <person name="Simonnet F."/>
            <person name="Marques-Souza H."/>
            <person name="Tautz D."/>
            <person name="Tomoyasu Y."/>
            <person name="Trauner J."/>
            <person name="Van der Zee M."/>
            <person name="Vervoort M."/>
            <person name="Wittkopp N."/>
            <person name="Wimmer E.A."/>
            <person name="Yang X."/>
            <person name="Jones A.K."/>
            <person name="Sattelle D.B."/>
            <person name="Ebert P.R."/>
            <person name="Nelson D."/>
            <person name="Scott J.G."/>
            <person name="Beeman R.W."/>
            <person name="Muthukrishnan S."/>
            <person name="Kramer K.J."/>
            <person name="Arakane Y."/>
            <person name="Beeman R.W."/>
            <person name="Zhu Q."/>
            <person name="Hogenkamp D."/>
            <person name="Dixit R."/>
            <person name="Oppert B."/>
            <person name="Jiang H."/>
            <person name="Zou Z."/>
            <person name="Marshall J."/>
            <person name="Elpidina E."/>
            <person name="Vinokurov K."/>
            <person name="Oppert C."/>
            <person name="Zou Z."/>
            <person name="Evans J."/>
            <person name="Lu Z."/>
            <person name="Zhao P."/>
            <person name="Sumathipala N."/>
            <person name="Altincicek B."/>
            <person name="Vilcinskas A."/>
            <person name="Williams M."/>
            <person name="Hultmark D."/>
            <person name="Hetru C."/>
            <person name="Jiang H."/>
            <person name="Grimmelikhuijzen C.J."/>
            <person name="Hauser F."/>
            <person name="Cazzamali G."/>
            <person name="Williamson M."/>
            <person name="Park Y."/>
            <person name="Li B."/>
            <person name="Tanaka Y."/>
            <person name="Predel R."/>
            <person name="Neupert S."/>
            <person name="Schachtner J."/>
            <person name="Verleyen P."/>
            <person name="Raible F."/>
            <person name="Bork P."/>
            <person name="Friedrich M."/>
            <person name="Walden K.K."/>
            <person name="Robertson H.M."/>
            <person name="Angeli S."/>
            <person name="Foret S."/>
            <person name="Bucher G."/>
            <person name="Schuetz S."/>
            <person name="Maleszka R."/>
            <person name="Wimmer E.A."/>
            <person name="Beeman R.W."/>
            <person name="Lorenzen M."/>
            <person name="Tomoyasu Y."/>
            <person name="Miller S.C."/>
            <person name="Grossmann D."/>
            <person name="Bucher G."/>
        </authorList>
    </citation>
    <scope>NUCLEOTIDE SEQUENCE [LARGE SCALE GENOMIC DNA]</scope>
    <source>
        <strain evidence="1 2">Georgia GA2</strain>
    </source>
</reference>
<keyword evidence="2" id="KW-1185">Reference proteome</keyword>
<sequence length="98" mass="10568">MGTLKTSKVVETRRGKNRLTDGPSMAIIVSMSALVGIRKASWASRGAVIVSRFVKKCSDLVPEGPYAAGTCSGAICPVRDVPRICRIPHFTRENLIPI</sequence>
<gene>
    <name evidence="1" type="primary">AUGUSTUS-3.0.2_32767</name>
    <name evidence="1" type="ORF">TcasGA2_TC032767</name>
</gene>
<proteinExistence type="predicted"/>
<name>A0A139WIX7_TRICA</name>
<evidence type="ECO:0000313" key="2">
    <source>
        <dbReference type="Proteomes" id="UP000007266"/>
    </source>
</evidence>
<dbReference type="InParanoid" id="A0A139WIX7"/>
<dbReference type="AlphaFoldDB" id="A0A139WIX7"/>
<protein>
    <submittedName>
        <fullName evidence="1">Uncharacterized protein</fullName>
    </submittedName>
</protein>
<evidence type="ECO:0000313" key="1">
    <source>
        <dbReference type="EMBL" id="KYB27866.1"/>
    </source>
</evidence>
<accession>A0A139WIX7</accession>